<dbReference type="Pfam" id="PF00201">
    <property type="entry name" value="UDPGT"/>
    <property type="match status" value="1"/>
</dbReference>
<dbReference type="GO" id="GO:0035251">
    <property type="term" value="F:UDP-glucosyltransferase activity"/>
    <property type="evidence" value="ECO:0007669"/>
    <property type="project" value="UniProtKB-ARBA"/>
</dbReference>
<dbReference type="InterPro" id="IPR002213">
    <property type="entry name" value="UDP_glucos_trans"/>
</dbReference>
<keyword evidence="7" id="KW-1185">Reference proteome</keyword>
<dbReference type="Proteomes" id="UP000796880">
    <property type="component" value="Unassembled WGS sequence"/>
</dbReference>
<evidence type="ECO:0000313" key="6">
    <source>
        <dbReference type="EMBL" id="KAF3452822.1"/>
    </source>
</evidence>
<dbReference type="FunFam" id="3.40.50.2000:FF:000129">
    <property type="entry name" value="Glycosyltransferase"/>
    <property type="match status" value="1"/>
</dbReference>
<gene>
    <name evidence="6" type="ORF">FNV43_RR03255</name>
</gene>
<dbReference type="SUPFAM" id="SSF53756">
    <property type="entry name" value="UDP-Glycosyltransferase/glycogen phosphorylase"/>
    <property type="match status" value="1"/>
</dbReference>
<dbReference type="AlphaFoldDB" id="A0A8K0HHD0"/>
<dbReference type="PROSITE" id="PS00375">
    <property type="entry name" value="UDPGT"/>
    <property type="match status" value="1"/>
</dbReference>
<proteinExistence type="inferred from homology"/>
<evidence type="ECO:0000256" key="3">
    <source>
        <dbReference type="ARBA" id="ARBA00022679"/>
    </source>
</evidence>
<dbReference type="InterPro" id="IPR035595">
    <property type="entry name" value="UDP_glycos_trans_CS"/>
</dbReference>
<dbReference type="CDD" id="cd03784">
    <property type="entry name" value="GT1_Gtf-like"/>
    <property type="match status" value="1"/>
</dbReference>
<reference evidence="6" key="1">
    <citation type="submission" date="2020-03" db="EMBL/GenBank/DDBJ databases">
        <title>A high-quality chromosome-level genome assembly of a woody plant with both climbing and erect habits, Rhamnella rubrinervis.</title>
        <authorList>
            <person name="Lu Z."/>
            <person name="Yang Y."/>
            <person name="Zhu X."/>
            <person name="Sun Y."/>
        </authorList>
    </citation>
    <scope>NUCLEOTIDE SEQUENCE</scope>
    <source>
        <strain evidence="6">BYM</strain>
        <tissue evidence="6">Leaf</tissue>
    </source>
</reference>
<sequence length="451" mass="49545">MSSRHVAVLAFPFGSHAGPLLSLVRNLAKAGPDVKFSFLSTARSNGIIFSKADDGDGSFRNIKPYDVNDGLPQGYVPSRNPVEPVELFLKETPENFTRALEMVEAETGLKVGCLISDAFFWFAGDMADKMNVPWISLWTAAPRSLLLHVETDAIRQALKTNRSGDQTLDFLPGFSVIRKVDLPEGVIVSENSESPFEKLLHKMGHKLPQATAVAINSFQQIDPETLHLLKARFKKFLNVGPFTLTCPSPSRPDNHGCLEWLNKHQPSTVVYISFGTVITPPPHEIEAFAEALEASGFPFLWSFRGSVENFFSKGFMDRTCGTIGKLVPWAPQVQVLNHSSVGAFVTHCGWNSILESIGGGVPMICRPFFGDQKLNMRMVEAVWKIGVQVEGGVFTKSGTIDALQRILLGEGKEMRERLGVMKKLAYEAVSSGGTSTNDFNTLVGIVNQIKM</sequence>
<evidence type="ECO:0000256" key="5">
    <source>
        <dbReference type="RuleBase" id="RU362057"/>
    </source>
</evidence>
<evidence type="ECO:0000313" key="7">
    <source>
        <dbReference type="Proteomes" id="UP000796880"/>
    </source>
</evidence>
<dbReference type="OrthoDB" id="5835829at2759"/>
<dbReference type="PANTHER" id="PTHR48045:SF34">
    <property type="entry name" value="ISOFLAVONE 7-O-GLUCOSYLTRANSFERASE 1-LIKE"/>
    <property type="match status" value="1"/>
</dbReference>
<protein>
    <recommendedName>
        <fullName evidence="5">Glycosyltransferase</fullName>
        <ecNumber evidence="5">2.4.1.-</ecNumber>
    </recommendedName>
</protein>
<dbReference type="EMBL" id="VOIH02000002">
    <property type="protein sequence ID" value="KAF3452822.1"/>
    <property type="molecule type" value="Genomic_DNA"/>
</dbReference>
<dbReference type="PANTHER" id="PTHR48045">
    <property type="entry name" value="UDP-GLYCOSYLTRANSFERASE 72B1"/>
    <property type="match status" value="1"/>
</dbReference>
<evidence type="ECO:0000256" key="1">
    <source>
        <dbReference type="ARBA" id="ARBA00009995"/>
    </source>
</evidence>
<evidence type="ECO:0000256" key="2">
    <source>
        <dbReference type="ARBA" id="ARBA00022676"/>
    </source>
</evidence>
<accession>A0A8K0HHD0</accession>
<evidence type="ECO:0000256" key="4">
    <source>
        <dbReference type="RuleBase" id="RU003718"/>
    </source>
</evidence>
<dbReference type="EC" id="2.4.1.-" evidence="5"/>
<name>A0A8K0HHD0_9ROSA</name>
<organism evidence="6 7">
    <name type="scientific">Rhamnella rubrinervis</name>
    <dbReference type="NCBI Taxonomy" id="2594499"/>
    <lineage>
        <taxon>Eukaryota</taxon>
        <taxon>Viridiplantae</taxon>
        <taxon>Streptophyta</taxon>
        <taxon>Embryophyta</taxon>
        <taxon>Tracheophyta</taxon>
        <taxon>Spermatophyta</taxon>
        <taxon>Magnoliopsida</taxon>
        <taxon>eudicotyledons</taxon>
        <taxon>Gunneridae</taxon>
        <taxon>Pentapetalae</taxon>
        <taxon>rosids</taxon>
        <taxon>fabids</taxon>
        <taxon>Rosales</taxon>
        <taxon>Rhamnaceae</taxon>
        <taxon>rhamnoid group</taxon>
        <taxon>Rhamneae</taxon>
        <taxon>Rhamnella</taxon>
    </lineage>
</organism>
<dbReference type="Gene3D" id="3.40.50.2000">
    <property type="entry name" value="Glycogen Phosphorylase B"/>
    <property type="match status" value="2"/>
</dbReference>
<dbReference type="FunFam" id="3.40.50.2000:FF:000091">
    <property type="entry name" value="Glycosyltransferase"/>
    <property type="match status" value="1"/>
</dbReference>
<keyword evidence="3 4" id="KW-0808">Transferase</keyword>
<keyword evidence="2 4" id="KW-0328">Glycosyltransferase</keyword>
<comment type="similarity">
    <text evidence="1 4">Belongs to the UDP-glycosyltransferase family.</text>
</comment>
<comment type="caution">
    <text evidence="6">The sequence shown here is derived from an EMBL/GenBank/DDBJ whole genome shotgun (WGS) entry which is preliminary data.</text>
</comment>